<feature type="compositionally biased region" description="Acidic residues" evidence="1">
    <location>
        <begin position="25"/>
        <end position="43"/>
    </location>
</feature>
<reference evidence="2 3" key="1">
    <citation type="journal article" date="2023" name="Plants (Basel)">
        <title>Bridging the Gap: Combining Genomics and Transcriptomics Approaches to Understand Stylosanthes scabra, an Orphan Legume from the Brazilian Caatinga.</title>
        <authorList>
            <person name="Ferreira-Neto J.R.C."/>
            <person name="da Silva M.D."/>
            <person name="Binneck E."/>
            <person name="de Melo N.F."/>
            <person name="da Silva R.H."/>
            <person name="de Melo A.L.T.M."/>
            <person name="Pandolfi V."/>
            <person name="Bustamante F.O."/>
            <person name="Brasileiro-Vidal A.C."/>
            <person name="Benko-Iseppon A.M."/>
        </authorList>
    </citation>
    <scope>NUCLEOTIDE SEQUENCE [LARGE SCALE GENOMIC DNA]</scope>
    <source>
        <tissue evidence="2">Leaves</tissue>
    </source>
</reference>
<feature type="region of interest" description="Disordered" evidence="1">
    <location>
        <begin position="1"/>
        <end position="119"/>
    </location>
</feature>
<feature type="compositionally biased region" description="Polar residues" evidence="1">
    <location>
        <begin position="91"/>
        <end position="105"/>
    </location>
</feature>
<dbReference type="Proteomes" id="UP001341840">
    <property type="component" value="Unassembled WGS sequence"/>
</dbReference>
<gene>
    <name evidence="2" type="ORF">PIB30_096243</name>
</gene>
<feature type="compositionally biased region" description="Basic and acidic residues" evidence="1">
    <location>
        <begin position="1"/>
        <end position="15"/>
    </location>
</feature>
<organism evidence="2 3">
    <name type="scientific">Stylosanthes scabra</name>
    <dbReference type="NCBI Taxonomy" id="79078"/>
    <lineage>
        <taxon>Eukaryota</taxon>
        <taxon>Viridiplantae</taxon>
        <taxon>Streptophyta</taxon>
        <taxon>Embryophyta</taxon>
        <taxon>Tracheophyta</taxon>
        <taxon>Spermatophyta</taxon>
        <taxon>Magnoliopsida</taxon>
        <taxon>eudicotyledons</taxon>
        <taxon>Gunneridae</taxon>
        <taxon>Pentapetalae</taxon>
        <taxon>rosids</taxon>
        <taxon>fabids</taxon>
        <taxon>Fabales</taxon>
        <taxon>Fabaceae</taxon>
        <taxon>Papilionoideae</taxon>
        <taxon>50 kb inversion clade</taxon>
        <taxon>dalbergioids sensu lato</taxon>
        <taxon>Dalbergieae</taxon>
        <taxon>Pterocarpus clade</taxon>
        <taxon>Stylosanthes</taxon>
    </lineage>
</organism>
<sequence length="119" mass="13371">MAGGEVEKDVAKEEVPMGMEGVERNEDEEEEKVEEEKDSEEDTSGGRDDIHRAMDVDTDKDYLQYLEELQRHPEYSPIHGNQAFARHPSDDSPSQTSDGHSQPSFNLFGVWPPPVGPSQ</sequence>
<feature type="compositionally biased region" description="Basic and acidic residues" evidence="1">
    <location>
        <begin position="44"/>
        <end position="74"/>
    </location>
</feature>
<evidence type="ECO:0000313" key="2">
    <source>
        <dbReference type="EMBL" id="MED6140725.1"/>
    </source>
</evidence>
<proteinExistence type="predicted"/>
<protein>
    <submittedName>
        <fullName evidence="2">Uncharacterized protein</fullName>
    </submittedName>
</protein>
<accession>A0ABU6SWM8</accession>
<comment type="caution">
    <text evidence="2">The sequence shown here is derived from an EMBL/GenBank/DDBJ whole genome shotgun (WGS) entry which is preliminary data.</text>
</comment>
<keyword evidence="3" id="KW-1185">Reference proteome</keyword>
<name>A0ABU6SWM8_9FABA</name>
<dbReference type="EMBL" id="JASCZI010062681">
    <property type="protein sequence ID" value="MED6140725.1"/>
    <property type="molecule type" value="Genomic_DNA"/>
</dbReference>
<evidence type="ECO:0000313" key="3">
    <source>
        <dbReference type="Proteomes" id="UP001341840"/>
    </source>
</evidence>
<evidence type="ECO:0000256" key="1">
    <source>
        <dbReference type="SAM" id="MobiDB-lite"/>
    </source>
</evidence>